<dbReference type="GO" id="GO:0033925">
    <property type="term" value="F:mannosyl-glycoprotein endo-beta-N-acetylglucosaminidase activity"/>
    <property type="evidence" value="ECO:0007669"/>
    <property type="project" value="UniProtKB-EC"/>
</dbReference>
<feature type="chain" id="PRO_5040722538" evidence="2">
    <location>
        <begin position="26"/>
        <end position="1074"/>
    </location>
</feature>
<dbReference type="EC" id="3.2.1.96" evidence="4"/>
<proteinExistence type="predicted"/>
<accession>A0A9X0YP59</accession>
<dbReference type="PROSITE" id="PS51781">
    <property type="entry name" value="SH3B"/>
    <property type="match status" value="1"/>
</dbReference>
<dbReference type="EMBL" id="JAGGMB010000001">
    <property type="protein sequence ID" value="MBP2076158.1"/>
    <property type="molecule type" value="Genomic_DNA"/>
</dbReference>
<evidence type="ECO:0000259" key="3">
    <source>
        <dbReference type="PROSITE" id="PS51781"/>
    </source>
</evidence>
<name>A0A9X0YP59_9BACI</name>
<gene>
    <name evidence="4" type="ORF">J2Z64_000369</name>
</gene>
<organism evidence="4 5">
    <name type="scientific">Oceanobacillus polygoni</name>
    <dbReference type="NCBI Taxonomy" id="1235259"/>
    <lineage>
        <taxon>Bacteria</taxon>
        <taxon>Bacillati</taxon>
        <taxon>Bacillota</taxon>
        <taxon>Bacilli</taxon>
        <taxon>Bacillales</taxon>
        <taxon>Bacillaceae</taxon>
        <taxon>Oceanobacillus</taxon>
    </lineage>
</organism>
<sequence length="1074" mass="121016">MKTKKFIILAVSLFTFFHFSPQYVAATSDEVKEQVNVKKTDELDASNELQDETQTEDKDEQSLPEVDEPTEEIDNGSEEADSIGTETSEEGNSDKPEELSKQESGEKETPAKEEADEPAEVKEEESVEEDSVEESESIQLETFSVQVAEAPFQKGDRHNNIVGIKVKLNRVGFDGISETDYFGSWMETRVKQFQTYYGLSVTGKTDQATLQKLDEVYSSPFQEGKRHNDTVALKEKLNQLGYGYISVTTLYGSYMDTQVRKFQGDNGLRVNGIMDSITLKKLNDLAGQTSFQKGDRHNNIVGIKVKLNRVGFDGISETDYFGSWMETRVKQFQTYYGLSVTGKTDQATLQKLDEVYNSPFQEGKRHNDTVALKEKLNQLGYGYISVTTLYGSYMDTQVRKFQRDNGLRVNGIMDSITLKKLNDLAGQTNFQKGDRHNNIVGIKVKLNRVGFDGISETDYFGSWMETRAKQFQTYYRLSVTGKTDQATLQKLDEVYNSPFQKGKRHNDTVSLKEKLNRVGYGYITETTLYGSFMDTQVRKLQRDNGLRVNGIMDNITLKKLDDLVKETPFQFGDRHDDIAGIKVKLNRVGFDGISETNYFGSWMETRVKQFQTYYGLSATGKTDEATLKKLDNVYNSPFQEGKRHNDTIELKEKLNQLGYGYITVTTLYGSYMDTQVRKFQSDNGLRVNGIVDEVTLAKINEAIANKTIINYTRYNLTLQQALNIQMAIDNPPPQTDLYRSSPAYISSNYVEISQSGAIYSGGNVKVRTLPKLIESTYKYTLTPGTRVTILETVKGDAYNGSTDWYRIRYNDQILYAHTLLVNPQATIATTTANLNVRSEPGSNSHVYGVLPKGTEVNVISNTGNWYEISYGTWRNATQSDTELYLNPDNNDEFQHLDLSSTAGATVAELNAFLKGKGILEGLGQAFIDASKAHNVNELYLVSHALLETGNGTSKLATGIEVNGKKVYNMFGINAYDSCPQTCGSQKAYEENWDTPYKAIVGGAKFIGEDYIHNANKQNTLYKMRWNPSAMEATGKFGRQYATDIGWAAKQVTNLKNMYNTLSNPLFRFNIVQYK</sequence>
<keyword evidence="4" id="KW-0378">Hydrolase</keyword>
<comment type="caution">
    <text evidence="4">The sequence shown here is derived from an EMBL/GenBank/DDBJ whole genome shotgun (WGS) entry which is preliminary data.</text>
</comment>
<feature type="region of interest" description="Disordered" evidence="1">
    <location>
        <begin position="28"/>
        <end position="139"/>
    </location>
</feature>
<keyword evidence="2" id="KW-0732">Signal</keyword>
<keyword evidence="5" id="KW-1185">Reference proteome</keyword>
<dbReference type="Pfam" id="PF01471">
    <property type="entry name" value="PG_binding_1"/>
    <property type="match status" value="8"/>
</dbReference>
<dbReference type="Pfam" id="PF01832">
    <property type="entry name" value="Glucosaminidase"/>
    <property type="match status" value="1"/>
</dbReference>
<evidence type="ECO:0000313" key="4">
    <source>
        <dbReference type="EMBL" id="MBP2076158.1"/>
    </source>
</evidence>
<dbReference type="SMART" id="SM00287">
    <property type="entry name" value="SH3b"/>
    <property type="match status" value="2"/>
</dbReference>
<feature type="compositionally biased region" description="Acidic residues" evidence="1">
    <location>
        <begin position="43"/>
        <end position="59"/>
    </location>
</feature>
<feature type="compositionally biased region" description="Basic and acidic residues" evidence="1">
    <location>
        <begin position="92"/>
        <end position="113"/>
    </location>
</feature>
<dbReference type="InterPro" id="IPR003646">
    <property type="entry name" value="SH3-like_bac-type"/>
</dbReference>
<evidence type="ECO:0000256" key="1">
    <source>
        <dbReference type="SAM" id="MobiDB-lite"/>
    </source>
</evidence>
<dbReference type="SUPFAM" id="SSF47090">
    <property type="entry name" value="PGBD-like"/>
    <property type="match status" value="8"/>
</dbReference>
<dbReference type="AlphaFoldDB" id="A0A9X0YP59"/>
<reference evidence="4" key="1">
    <citation type="submission" date="2021-03" db="EMBL/GenBank/DDBJ databases">
        <title>Genomic Encyclopedia of Type Strains, Phase IV (KMG-IV): sequencing the most valuable type-strain genomes for metagenomic binning, comparative biology and taxonomic classification.</title>
        <authorList>
            <person name="Goeker M."/>
        </authorList>
    </citation>
    <scope>NUCLEOTIDE SEQUENCE</scope>
    <source>
        <strain evidence="4">DSM 107338</strain>
    </source>
</reference>
<protein>
    <submittedName>
        <fullName evidence="4">Mannosyl-glycoprotein endo-beta-N-acetylglucosaminidase</fullName>
        <ecNumber evidence="4">3.2.1.96</ecNumber>
    </submittedName>
</protein>
<dbReference type="InterPro" id="IPR036365">
    <property type="entry name" value="PGBD-like_sf"/>
</dbReference>
<dbReference type="PANTHER" id="PTHR41533">
    <property type="entry name" value="L,D-TRANSPEPTIDASE HI_1667-RELATED"/>
    <property type="match status" value="1"/>
</dbReference>
<evidence type="ECO:0000313" key="5">
    <source>
        <dbReference type="Proteomes" id="UP001138793"/>
    </source>
</evidence>
<dbReference type="OrthoDB" id="9816557at2"/>
<dbReference type="InterPro" id="IPR052905">
    <property type="entry name" value="LD-transpeptidase_YkuD-like"/>
</dbReference>
<dbReference type="Gene3D" id="1.10.101.10">
    <property type="entry name" value="PGBD-like superfamily/PGBD"/>
    <property type="match status" value="8"/>
</dbReference>
<feature type="compositionally biased region" description="Acidic residues" evidence="1">
    <location>
        <begin position="114"/>
        <end position="136"/>
    </location>
</feature>
<dbReference type="Gene3D" id="1.10.530.10">
    <property type="match status" value="1"/>
</dbReference>
<feature type="compositionally biased region" description="Acidic residues" evidence="1">
    <location>
        <begin position="65"/>
        <end position="91"/>
    </location>
</feature>
<evidence type="ECO:0000256" key="2">
    <source>
        <dbReference type="SAM" id="SignalP"/>
    </source>
</evidence>
<feature type="signal peptide" evidence="2">
    <location>
        <begin position="1"/>
        <end position="25"/>
    </location>
</feature>
<feature type="domain" description="SH3b" evidence="3">
    <location>
        <begin position="825"/>
        <end position="889"/>
    </location>
</feature>
<feature type="compositionally biased region" description="Basic and acidic residues" evidence="1">
    <location>
        <begin position="29"/>
        <end position="42"/>
    </location>
</feature>
<dbReference type="Pfam" id="PF08239">
    <property type="entry name" value="SH3_3"/>
    <property type="match status" value="1"/>
</dbReference>
<dbReference type="Proteomes" id="UP001138793">
    <property type="component" value="Unassembled WGS sequence"/>
</dbReference>
<keyword evidence="4" id="KW-0326">Glycosidase</keyword>
<dbReference type="InterPro" id="IPR036366">
    <property type="entry name" value="PGBDSf"/>
</dbReference>
<dbReference type="PANTHER" id="PTHR41533:SF1">
    <property type="entry name" value="L,D-TRANSPEPTIDASE YCBB-RELATED"/>
    <property type="match status" value="1"/>
</dbReference>
<dbReference type="Gene3D" id="2.30.30.40">
    <property type="entry name" value="SH3 Domains"/>
    <property type="match status" value="2"/>
</dbReference>
<dbReference type="RefSeq" id="WP_149475091.1">
    <property type="nucleotide sequence ID" value="NZ_JAGGMB010000001.1"/>
</dbReference>
<dbReference type="InterPro" id="IPR002477">
    <property type="entry name" value="Peptidoglycan-bd-like"/>
</dbReference>
<dbReference type="SMART" id="SM00047">
    <property type="entry name" value="LYZ2"/>
    <property type="match status" value="1"/>
</dbReference>
<dbReference type="GO" id="GO:0004040">
    <property type="term" value="F:amidase activity"/>
    <property type="evidence" value="ECO:0007669"/>
    <property type="project" value="InterPro"/>
</dbReference>
<dbReference type="InterPro" id="IPR002901">
    <property type="entry name" value="MGlyc_endo_b_GlcNAc-like_dom"/>
</dbReference>